<comment type="caution">
    <text evidence="2">The sequence shown here is derived from an EMBL/GenBank/DDBJ whole genome shotgun (WGS) entry which is preliminary data.</text>
</comment>
<name>A0A843W190_COLES</name>
<evidence type="ECO:0000313" key="2">
    <source>
        <dbReference type="EMBL" id="MQM01107.1"/>
    </source>
</evidence>
<dbReference type="Proteomes" id="UP000652761">
    <property type="component" value="Unassembled WGS sequence"/>
</dbReference>
<gene>
    <name evidence="2" type="ORF">Taro_033857</name>
</gene>
<organism evidence="2 3">
    <name type="scientific">Colocasia esculenta</name>
    <name type="common">Wild taro</name>
    <name type="synonym">Arum esculentum</name>
    <dbReference type="NCBI Taxonomy" id="4460"/>
    <lineage>
        <taxon>Eukaryota</taxon>
        <taxon>Viridiplantae</taxon>
        <taxon>Streptophyta</taxon>
        <taxon>Embryophyta</taxon>
        <taxon>Tracheophyta</taxon>
        <taxon>Spermatophyta</taxon>
        <taxon>Magnoliopsida</taxon>
        <taxon>Liliopsida</taxon>
        <taxon>Araceae</taxon>
        <taxon>Aroideae</taxon>
        <taxon>Colocasieae</taxon>
        <taxon>Colocasia</taxon>
    </lineage>
</organism>
<dbReference type="EMBL" id="NMUH01002621">
    <property type="protein sequence ID" value="MQM01107.1"/>
    <property type="molecule type" value="Genomic_DNA"/>
</dbReference>
<evidence type="ECO:0000256" key="1">
    <source>
        <dbReference type="SAM" id="MobiDB-lite"/>
    </source>
</evidence>
<protein>
    <submittedName>
        <fullName evidence="2">Uncharacterized protein</fullName>
    </submittedName>
</protein>
<reference evidence="2" key="1">
    <citation type="submission" date="2017-07" db="EMBL/GenBank/DDBJ databases">
        <title>Taro Niue Genome Assembly and Annotation.</title>
        <authorList>
            <person name="Atibalentja N."/>
            <person name="Keating K."/>
            <person name="Fields C.J."/>
        </authorList>
    </citation>
    <scope>NUCLEOTIDE SEQUENCE</scope>
    <source>
        <strain evidence="2">Niue_2</strain>
        <tissue evidence="2">Leaf</tissue>
    </source>
</reference>
<sequence length="138" mass="14914">MLTIREQTSAPANSNLEGSKGNELRERSPVGNPTPHRFDNGNKNNTTKLGRKNSGTKVNKLTTPKRKGGVTANTAQQHTVSTSVNVLRARHKTAQADGKTLVWTTHTSHNPISTSQWSGAPTGVLLLDHESRSPLLSE</sequence>
<accession>A0A843W190</accession>
<feature type="compositionally biased region" description="Polar residues" evidence="1">
    <location>
        <begin position="41"/>
        <end position="62"/>
    </location>
</feature>
<feature type="compositionally biased region" description="Polar residues" evidence="1">
    <location>
        <begin position="1"/>
        <end position="17"/>
    </location>
</feature>
<feature type="compositionally biased region" description="Polar residues" evidence="1">
    <location>
        <begin position="71"/>
        <end position="81"/>
    </location>
</feature>
<feature type="region of interest" description="Disordered" evidence="1">
    <location>
        <begin position="1"/>
        <end position="81"/>
    </location>
</feature>
<proteinExistence type="predicted"/>
<keyword evidence="3" id="KW-1185">Reference proteome</keyword>
<evidence type="ECO:0000313" key="3">
    <source>
        <dbReference type="Proteomes" id="UP000652761"/>
    </source>
</evidence>
<dbReference type="AlphaFoldDB" id="A0A843W190"/>